<feature type="region of interest" description="Disordered" evidence="1">
    <location>
        <begin position="1"/>
        <end position="47"/>
    </location>
</feature>
<evidence type="ECO:0000313" key="2">
    <source>
        <dbReference type="EMBL" id="JAC83418.1"/>
    </source>
</evidence>
<accession>A0A061SGK1</accession>
<evidence type="ECO:0000256" key="1">
    <source>
        <dbReference type="SAM" id="MobiDB-lite"/>
    </source>
</evidence>
<feature type="non-terminal residue" evidence="2">
    <location>
        <position position="1"/>
    </location>
</feature>
<dbReference type="AlphaFoldDB" id="A0A061SGK1"/>
<proteinExistence type="predicted"/>
<gene>
    <name evidence="2" type="ORF">TSPGSL018_3410</name>
</gene>
<organism evidence="2">
    <name type="scientific">Tetraselmis sp. GSL018</name>
    <dbReference type="NCBI Taxonomy" id="582737"/>
    <lineage>
        <taxon>Eukaryota</taxon>
        <taxon>Viridiplantae</taxon>
        <taxon>Chlorophyta</taxon>
        <taxon>core chlorophytes</taxon>
        <taxon>Chlorodendrophyceae</taxon>
        <taxon>Chlorodendrales</taxon>
        <taxon>Chlorodendraceae</taxon>
        <taxon>Tetraselmis</taxon>
    </lineage>
</organism>
<dbReference type="EMBL" id="GBEZ01001567">
    <property type="protein sequence ID" value="JAC83418.1"/>
    <property type="molecule type" value="Transcribed_RNA"/>
</dbReference>
<sequence length="47" mass="4775">REGGLSSRVPPPSCGVTMSSGGRGGSRSLSARGGGMPDEEQRQVRMG</sequence>
<protein>
    <submittedName>
        <fullName evidence="2">Uncharacterized protein</fullName>
    </submittedName>
</protein>
<name>A0A061SGK1_9CHLO</name>
<reference evidence="2" key="1">
    <citation type="submission" date="2014-05" db="EMBL/GenBank/DDBJ databases">
        <title>The transcriptome of the halophilic microalga Tetraselmis sp. GSL018 isolated from the Great Salt Lake, Utah.</title>
        <authorList>
            <person name="Jinkerson R.E."/>
            <person name="D'Adamo S."/>
            <person name="Posewitz M.C."/>
        </authorList>
    </citation>
    <scope>NUCLEOTIDE SEQUENCE</scope>
    <source>
        <strain evidence="2">GSL018</strain>
    </source>
</reference>